<feature type="non-terminal residue" evidence="2">
    <location>
        <position position="75"/>
    </location>
</feature>
<evidence type="ECO:0000313" key="2">
    <source>
        <dbReference type="EMBL" id="KAG9682006.1"/>
    </source>
</evidence>
<name>A0A9P8E5Q6_AURME</name>
<organism evidence="2 3">
    <name type="scientific">Aureobasidium melanogenum</name>
    <name type="common">Aureobasidium pullulans var. melanogenum</name>
    <dbReference type="NCBI Taxonomy" id="46634"/>
    <lineage>
        <taxon>Eukaryota</taxon>
        <taxon>Fungi</taxon>
        <taxon>Dikarya</taxon>
        <taxon>Ascomycota</taxon>
        <taxon>Pezizomycotina</taxon>
        <taxon>Dothideomycetes</taxon>
        <taxon>Dothideomycetidae</taxon>
        <taxon>Dothideales</taxon>
        <taxon>Saccotheciaceae</taxon>
        <taxon>Aureobasidium</taxon>
    </lineage>
</organism>
<dbReference type="SUPFAM" id="SSF56235">
    <property type="entry name" value="N-terminal nucleophile aminohydrolases (Ntn hydrolases)"/>
    <property type="match status" value="1"/>
</dbReference>
<evidence type="ECO:0000256" key="1">
    <source>
        <dbReference type="SAM" id="MobiDB-lite"/>
    </source>
</evidence>
<dbReference type="InterPro" id="IPR029055">
    <property type="entry name" value="Ntn_hydrolases_N"/>
</dbReference>
<comment type="caution">
    <text evidence="2">The sequence shown here is derived from an EMBL/GenBank/DDBJ whole genome shotgun (WGS) entry which is preliminary data.</text>
</comment>
<dbReference type="EMBL" id="JAHFXF010000828">
    <property type="protein sequence ID" value="KAG9682006.1"/>
    <property type="molecule type" value="Genomic_DNA"/>
</dbReference>
<reference evidence="2" key="2">
    <citation type="submission" date="2021-08" db="EMBL/GenBank/DDBJ databases">
        <authorList>
            <person name="Gostincar C."/>
            <person name="Sun X."/>
            <person name="Song Z."/>
            <person name="Gunde-Cimerman N."/>
        </authorList>
    </citation>
    <scope>NUCLEOTIDE SEQUENCE</scope>
    <source>
        <strain evidence="2">EXF-9911</strain>
    </source>
</reference>
<sequence>MCGISCILALQHSHHKLPDVANLNKPFPGVKTNGDTDHTKLAVELDASLDQIKHRGPDSRGQWISNDKRVGPLIS</sequence>
<evidence type="ECO:0008006" key="4">
    <source>
        <dbReference type="Google" id="ProtNLM"/>
    </source>
</evidence>
<evidence type="ECO:0000313" key="3">
    <source>
        <dbReference type="Proteomes" id="UP000779574"/>
    </source>
</evidence>
<protein>
    <recommendedName>
        <fullName evidence="4">Glutamine amidotransferase type-2 domain-containing protein</fullName>
    </recommendedName>
</protein>
<gene>
    <name evidence="2" type="ORF">KCU76_g14092</name>
</gene>
<accession>A0A9P8E5Q6</accession>
<proteinExistence type="predicted"/>
<reference evidence="2" key="1">
    <citation type="journal article" date="2021" name="J Fungi (Basel)">
        <title>Virulence traits and population genomics of the black yeast Aureobasidium melanogenum.</title>
        <authorList>
            <person name="Cernosa A."/>
            <person name="Sun X."/>
            <person name="Gostincar C."/>
            <person name="Fang C."/>
            <person name="Gunde-Cimerman N."/>
            <person name="Song Z."/>
        </authorList>
    </citation>
    <scope>NUCLEOTIDE SEQUENCE</scope>
    <source>
        <strain evidence="2">EXF-9911</strain>
    </source>
</reference>
<feature type="compositionally biased region" description="Basic and acidic residues" evidence="1">
    <location>
        <begin position="66"/>
        <end position="75"/>
    </location>
</feature>
<dbReference type="AlphaFoldDB" id="A0A9P8E5Q6"/>
<feature type="region of interest" description="Disordered" evidence="1">
    <location>
        <begin position="54"/>
        <end position="75"/>
    </location>
</feature>
<dbReference type="Proteomes" id="UP000779574">
    <property type="component" value="Unassembled WGS sequence"/>
</dbReference>